<evidence type="ECO:0000256" key="1">
    <source>
        <dbReference type="SAM" id="MobiDB-lite"/>
    </source>
</evidence>
<dbReference type="Proteomes" id="UP000548504">
    <property type="component" value="Unassembled WGS sequence"/>
</dbReference>
<sequence>MSDEIKEIDAADDMQKKIAAALASEGLYLLDGHTYTALWLKMRGVCNFYSTIDGQPVTVTLSLTQSGTVAVSWQPKTNKVVPAPNKTYPISRSPAPDITTTSKYGY</sequence>
<comment type="caution">
    <text evidence="2">The sequence shown here is derived from an EMBL/GenBank/DDBJ whole genome shotgun (WGS) entry which is preliminary data.</text>
</comment>
<feature type="region of interest" description="Disordered" evidence="1">
    <location>
        <begin position="84"/>
        <end position="106"/>
    </location>
</feature>
<organism evidence="2 3">
    <name type="scientific">Citrobacter cronae</name>
    <dbReference type="NCBI Taxonomy" id="1748967"/>
    <lineage>
        <taxon>Bacteria</taxon>
        <taxon>Pseudomonadati</taxon>
        <taxon>Pseudomonadota</taxon>
        <taxon>Gammaproteobacteria</taxon>
        <taxon>Enterobacterales</taxon>
        <taxon>Enterobacteriaceae</taxon>
        <taxon>Citrobacter</taxon>
        <taxon>Citrobacter freundii complex</taxon>
    </lineage>
</organism>
<reference evidence="2 3" key="1">
    <citation type="submission" date="2020-08" db="EMBL/GenBank/DDBJ databases">
        <title>Emergence and comparative genomics analysis of Citrobacter in Fennec fox imported from North Africa to China.</title>
        <authorList>
            <person name="Zheng B."/>
        </authorList>
    </citation>
    <scope>NUCLEOTIDE SEQUENCE [LARGE SCALE GENOMIC DNA]</scope>
    <source>
        <strain evidence="2 3">FF141</strain>
    </source>
</reference>
<gene>
    <name evidence="2" type="ORF">H7I73_21015</name>
</gene>
<dbReference type="AlphaFoldDB" id="A0A7X1BS55"/>
<evidence type="ECO:0000313" key="2">
    <source>
        <dbReference type="EMBL" id="MBC2622118.1"/>
    </source>
</evidence>
<evidence type="ECO:0000313" key="3">
    <source>
        <dbReference type="Proteomes" id="UP000548504"/>
    </source>
</evidence>
<name>A0A7X1BS55_9ENTR</name>
<dbReference type="EMBL" id="JACLAG010000006">
    <property type="protein sequence ID" value="MBC2622118.1"/>
    <property type="molecule type" value="Genomic_DNA"/>
</dbReference>
<protein>
    <submittedName>
        <fullName evidence="2">Uncharacterized protein</fullName>
    </submittedName>
</protein>
<dbReference type="RefSeq" id="WP_170074131.1">
    <property type="nucleotide sequence ID" value="NZ_JACLAG010000006.1"/>
</dbReference>
<proteinExistence type="predicted"/>
<accession>A0A7X1BS55</accession>